<gene>
    <name evidence="2" type="ORF">WA026_015283</name>
</gene>
<keyword evidence="3" id="KW-1185">Reference proteome</keyword>
<protein>
    <recommendedName>
        <fullName evidence="4">G-protein coupled receptors family 2 profile 2 domain-containing protein</fullName>
    </recommendedName>
</protein>
<name>A0AAW1TUG9_9CUCU</name>
<accession>A0AAW1TUG9</accession>
<evidence type="ECO:0000256" key="1">
    <source>
        <dbReference type="SAM" id="Phobius"/>
    </source>
</evidence>
<keyword evidence="1" id="KW-0812">Transmembrane</keyword>
<keyword evidence="1" id="KW-0472">Membrane</keyword>
<evidence type="ECO:0000313" key="2">
    <source>
        <dbReference type="EMBL" id="KAK9872034.1"/>
    </source>
</evidence>
<proteinExistence type="predicted"/>
<dbReference type="Proteomes" id="UP001431783">
    <property type="component" value="Unassembled WGS sequence"/>
</dbReference>
<evidence type="ECO:0008006" key="4">
    <source>
        <dbReference type="Google" id="ProtNLM"/>
    </source>
</evidence>
<feature type="transmembrane region" description="Helical" evidence="1">
    <location>
        <begin position="113"/>
        <end position="134"/>
    </location>
</feature>
<keyword evidence="1" id="KW-1133">Transmembrane helix</keyword>
<organism evidence="2 3">
    <name type="scientific">Henosepilachna vigintioctopunctata</name>
    <dbReference type="NCBI Taxonomy" id="420089"/>
    <lineage>
        <taxon>Eukaryota</taxon>
        <taxon>Metazoa</taxon>
        <taxon>Ecdysozoa</taxon>
        <taxon>Arthropoda</taxon>
        <taxon>Hexapoda</taxon>
        <taxon>Insecta</taxon>
        <taxon>Pterygota</taxon>
        <taxon>Neoptera</taxon>
        <taxon>Endopterygota</taxon>
        <taxon>Coleoptera</taxon>
        <taxon>Polyphaga</taxon>
        <taxon>Cucujiformia</taxon>
        <taxon>Coccinelloidea</taxon>
        <taxon>Coccinellidae</taxon>
        <taxon>Epilachninae</taxon>
        <taxon>Epilachnini</taxon>
        <taxon>Henosepilachna</taxon>
    </lineage>
</organism>
<dbReference type="Gene3D" id="1.20.1070.10">
    <property type="entry name" value="Rhodopsin 7-helix transmembrane proteins"/>
    <property type="match status" value="1"/>
</dbReference>
<sequence>MKFGYYYVSENNSVAYNSSWRISLFLLEGYINYKWQVRCLKQVAISLFKFDESTFFLTMSFWLLGPLLAGDDGQQLSSKLFNDTTIYPEEVSMGSESPRSTLGPLQRNEMKTLFFYSTYGWGFPLLWVLLILFFNYTELLPRSIHPYVGDYSCYIDNSDTSEYFVIRIH</sequence>
<dbReference type="EMBL" id="JARQZJ010000008">
    <property type="protein sequence ID" value="KAK9872034.1"/>
    <property type="molecule type" value="Genomic_DNA"/>
</dbReference>
<dbReference type="AlphaFoldDB" id="A0AAW1TUG9"/>
<comment type="caution">
    <text evidence="2">The sequence shown here is derived from an EMBL/GenBank/DDBJ whole genome shotgun (WGS) entry which is preliminary data.</text>
</comment>
<evidence type="ECO:0000313" key="3">
    <source>
        <dbReference type="Proteomes" id="UP001431783"/>
    </source>
</evidence>
<reference evidence="2 3" key="1">
    <citation type="submission" date="2023-03" db="EMBL/GenBank/DDBJ databases">
        <title>Genome insight into feeding habits of ladybird beetles.</title>
        <authorList>
            <person name="Li H.-S."/>
            <person name="Huang Y.-H."/>
            <person name="Pang H."/>
        </authorList>
    </citation>
    <scope>NUCLEOTIDE SEQUENCE [LARGE SCALE GENOMIC DNA]</scope>
    <source>
        <strain evidence="2">SYSU_2023b</strain>
        <tissue evidence="2">Whole body</tissue>
    </source>
</reference>